<protein>
    <submittedName>
        <fullName evidence="2">Uncharacterized protein</fullName>
    </submittedName>
</protein>
<feature type="chain" id="PRO_5019189560" evidence="1">
    <location>
        <begin position="21"/>
        <end position="53"/>
    </location>
</feature>
<sequence>MVLRPLVMVLMLKMSPSSTGFPACGARDGGRGRNSSSGNTALNARDCNLLYSV</sequence>
<evidence type="ECO:0000256" key="1">
    <source>
        <dbReference type="SAM" id="SignalP"/>
    </source>
</evidence>
<dbReference type="AlphaFoldDB" id="A0A426YMX8"/>
<dbReference type="EMBL" id="AMZH03011319">
    <property type="protein sequence ID" value="RRT53079.1"/>
    <property type="molecule type" value="Genomic_DNA"/>
</dbReference>
<dbReference type="Proteomes" id="UP000287651">
    <property type="component" value="Unassembled WGS sequence"/>
</dbReference>
<evidence type="ECO:0000313" key="2">
    <source>
        <dbReference type="EMBL" id="RRT53079.1"/>
    </source>
</evidence>
<evidence type="ECO:0000313" key="3">
    <source>
        <dbReference type="Proteomes" id="UP000287651"/>
    </source>
</evidence>
<accession>A0A426YMX8</accession>
<proteinExistence type="predicted"/>
<feature type="signal peptide" evidence="1">
    <location>
        <begin position="1"/>
        <end position="20"/>
    </location>
</feature>
<gene>
    <name evidence="2" type="ORF">B296_00019466</name>
</gene>
<comment type="caution">
    <text evidence="2">The sequence shown here is derived from an EMBL/GenBank/DDBJ whole genome shotgun (WGS) entry which is preliminary data.</text>
</comment>
<name>A0A426YMX8_ENSVE</name>
<reference evidence="2 3" key="1">
    <citation type="journal article" date="2014" name="Agronomy (Basel)">
        <title>A Draft Genome Sequence for Ensete ventricosum, the Drought-Tolerant Tree Against Hunger.</title>
        <authorList>
            <person name="Harrison J."/>
            <person name="Moore K.A."/>
            <person name="Paszkiewicz K."/>
            <person name="Jones T."/>
            <person name="Grant M."/>
            <person name="Ambacheew D."/>
            <person name="Muzemil S."/>
            <person name="Studholme D.J."/>
        </authorList>
    </citation>
    <scope>NUCLEOTIDE SEQUENCE [LARGE SCALE GENOMIC DNA]</scope>
</reference>
<keyword evidence="1" id="KW-0732">Signal</keyword>
<organism evidence="2 3">
    <name type="scientific">Ensete ventricosum</name>
    <name type="common">Abyssinian banana</name>
    <name type="synonym">Musa ensete</name>
    <dbReference type="NCBI Taxonomy" id="4639"/>
    <lineage>
        <taxon>Eukaryota</taxon>
        <taxon>Viridiplantae</taxon>
        <taxon>Streptophyta</taxon>
        <taxon>Embryophyta</taxon>
        <taxon>Tracheophyta</taxon>
        <taxon>Spermatophyta</taxon>
        <taxon>Magnoliopsida</taxon>
        <taxon>Liliopsida</taxon>
        <taxon>Zingiberales</taxon>
        <taxon>Musaceae</taxon>
        <taxon>Ensete</taxon>
    </lineage>
</organism>